<dbReference type="InterPro" id="IPR000914">
    <property type="entry name" value="SBP_5_dom"/>
</dbReference>
<gene>
    <name evidence="2" type="ORF">GCL60_07875</name>
</gene>
<feature type="domain" description="Solute-binding protein family 5" evidence="1">
    <location>
        <begin position="71"/>
        <end position="233"/>
    </location>
</feature>
<dbReference type="Gene3D" id="3.40.190.10">
    <property type="entry name" value="Periplasmic binding protein-like II"/>
    <property type="match status" value="1"/>
</dbReference>
<dbReference type="InterPro" id="IPR039424">
    <property type="entry name" value="SBP_5"/>
</dbReference>
<accession>A0A6N6VRN5</accession>
<dbReference type="GO" id="GO:1904680">
    <property type="term" value="F:peptide transmembrane transporter activity"/>
    <property type="evidence" value="ECO:0007669"/>
    <property type="project" value="TreeGrafter"/>
</dbReference>
<dbReference type="Proteomes" id="UP000437748">
    <property type="component" value="Unassembled WGS sequence"/>
</dbReference>
<name>A0A6N6VRN5_9BACT</name>
<dbReference type="Pfam" id="PF00496">
    <property type="entry name" value="SBP_bac_5"/>
    <property type="match status" value="2"/>
</dbReference>
<dbReference type="AlphaFoldDB" id="A0A6N6VRN5"/>
<protein>
    <recommendedName>
        <fullName evidence="1">Solute-binding protein family 5 domain-containing protein</fullName>
    </recommendedName>
</protein>
<dbReference type="OrthoDB" id="5290216at2"/>
<sequence length="511" mass="59500">MKFVIITILLLFSNISFGVTNFMNQNNGNIIYYCSNKIGQPWLENSSYDCWSHFMTAVLGTLIYVDNNGDLVPSMVESFNWDFEKNYYKLKLRENLVFHNERKVTIEDLEFSILRSFFAKNPNNEGALALYNLKGVEKIKHGQPYKSGLVEGVKILDKNTLALVPNTYNPSFLYNLSRAHYSLVPYEEYNDDLMTWKKWPVGAGAYKLIEEDKKNRSYQLVLVDSKNYPRAPKSIYFEQERILEPDITLKDSLSYNNSKYNKEVLSFPYMQRNINFNFSSPLGRNKDFRKAVSLAIFRDEIVKATEIETKPLNEMITTSSLGRINVLENYNLKEASRLFAKVLENQNTKVFKIPYSYDKSLFGEKYREVIVNQLSKAGLQIEFYEGKNLWEPYTNEFQNSPFSLDSLMSDAFDFISTFTGYAKSGGASSSVYYYETETLENLIQIAKISNNREILNERLKNLSKYFHENVIMVPLFETNAVVIYKPEKIESLGKQFGESIFYLHNIEMRYE</sequence>
<comment type="caution">
    <text evidence="2">The sequence shown here is derived from an EMBL/GenBank/DDBJ whole genome shotgun (WGS) entry which is preliminary data.</text>
</comment>
<dbReference type="RefSeq" id="WP_153420088.1">
    <property type="nucleotide sequence ID" value="NZ_WFLM01000003.1"/>
</dbReference>
<keyword evidence="3" id="KW-1185">Reference proteome</keyword>
<feature type="domain" description="Solute-binding protein family 5" evidence="1">
    <location>
        <begin position="262"/>
        <end position="419"/>
    </location>
</feature>
<dbReference type="Gene3D" id="3.10.105.10">
    <property type="entry name" value="Dipeptide-binding Protein, Domain 3"/>
    <property type="match status" value="1"/>
</dbReference>
<dbReference type="GO" id="GO:0015833">
    <property type="term" value="P:peptide transport"/>
    <property type="evidence" value="ECO:0007669"/>
    <property type="project" value="TreeGrafter"/>
</dbReference>
<organism evidence="2 3">
    <name type="scientific">Silvanigrella paludirubra</name>
    <dbReference type="NCBI Taxonomy" id="2499159"/>
    <lineage>
        <taxon>Bacteria</taxon>
        <taxon>Pseudomonadati</taxon>
        <taxon>Bdellovibrionota</taxon>
        <taxon>Oligoflexia</taxon>
        <taxon>Silvanigrellales</taxon>
        <taxon>Silvanigrellaceae</taxon>
        <taxon>Silvanigrella</taxon>
    </lineage>
</organism>
<dbReference type="PANTHER" id="PTHR30290">
    <property type="entry name" value="PERIPLASMIC BINDING COMPONENT OF ABC TRANSPORTER"/>
    <property type="match status" value="1"/>
</dbReference>
<dbReference type="EMBL" id="WFLM01000003">
    <property type="protein sequence ID" value="KAB8038772.1"/>
    <property type="molecule type" value="Genomic_DNA"/>
</dbReference>
<evidence type="ECO:0000313" key="2">
    <source>
        <dbReference type="EMBL" id="KAB8038772.1"/>
    </source>
</evidence>
<dbReference type="SUPFAM" id="SSF53850">
    <property type="entry name" value="Periplasmic binding protein-like II"/>
    <property type="match status" value="1"/>
</dbReference>
<evidence type="ECO:0000313" key="3">
    <source>
        <dbReference type="Proteomes" id="UP000437748"/>
    </source>
</evidence>
<evidence type="ECO:0000259" key="1">
    <source>
        <dbReference type="Pfam" id="PF00496"/>
    </source>
</evidence>
<proteinExistence type="predicted"/>
<reference evidence="2 3" key="1">
    <citation type="submission" date="2019-10" db="EMBL/GenBank/DDBJ databases">
        <title>New species of Slilvanegrellaceae.</title>
        <authorList>
            <person name="Pitt A."/>
            <person name="Hahn M.W."/>
        </authorList>
    </citation>
    <scope>NUCLEOTIDE SEQUENCE [LARGE SCALE GENOMIC DNA]</scope>
    <source>
        <strain evidence="2 3">SP-Ram-0.45-NSY-1</strain>
    </source>
</reference>